<keyword evidence="9" id="KW-1185">Reference proteome</keyword>
<feature type="domain" description="SusD-like N-terminal" evidence="7">
    <location>
        <begin position="21"/>
        <end position="220"/>
    </location>
</feature>
<protein>
    <submittedName>
        <fullName evidence="8">RagB/SusD family nutrient uptake outer membrane protein</fullName>
    </submittedName>
</protein>
<evidence type="ECO:0000256" key="2">
    <source>
        <dbReference type="ARBA" id="ARBA00006275"/>
    </source>
</evidence>
<evidence type="ECO:0000259" key="7">
    <source>
        <dbReference type="Pfam" id="PF14322"/>
    </source>
</evidence>
<dbReference type="SUPFAM" id="SSF48452">
    <property type="entry name" value="TPR-like"/>
    <property type="match status" value="1"/>
</dbReference>
<evidence type="ECO:0000256" key="5">
    <source>
        <dbReference type="ARBA" id="ARBA00023237"/>
    </source>
</evidence>
<dbReference type="GO" id="GO:0009279">
    <property type="term" value="C:cell outer membrane"/>
    <property type="evidence" value="ECO:0007669"/>
    <property type="project" value="UniProtKB-SubCell"/>
</dbReference>
<dbReference type="EMBL" id="VRTY01000102">
    <property type="protein sequence ID" value="TXK31137.1"/>
    <property type="molecule type" value="Genomic_DNA"/>
</dbReference>
<dbReference type="OrthoDB" id="9792139at2"/>
<dbReference type="Pfam" id="PF07980">
    <property type="entry name" value="SusD_RagB"/>
    <property type="match status" value="1"/>
</dbReference>
<evidence type="ECO:0000313" key="9">
    <source>
        <dbReference type="Proteomes" id="UP000321926"/>
    </source>
</evidence>
<evidence type="ECO:0000313" key="8">
    <source>
        <dbReference type="EMBL" id="TXK31137.1"/>
    </source>
</evidence>
<dbReference type="AlphaFoldDB" id="A0A5C8J4J1"/>
<evidence type="ECO:0000259" key="6">
    <source>
        <dbReference type="Pfam" id="PF07980"/>
    </source>
</evidence>
<dbReference type="InterPro" id="IPR012944">
    <property type="entry name" value="SusD_RagB_dom"/>
</dbReference>
<dbReference type="Pfam" id="PF14322">
    <property type="entry name" value="SusD-like_3"/>
    <property type="match status" value="1"/>
</dbReference>
<reference evidence="8 9" key="1">
    <citation type="submission" date="2019-08" db="EMBL/GenBank/DDBJ databases">
        <authorList>
            <person name="Shi S."/>
        </authorList>
    </citation>
    <scope>NUCLEOTIDE SEQUENCE [LARGE SCALE GENOMIC DNA]</scope>
    <source>
        <strain evidence="8 9">GY10130</strain>
    </source>
</reference>
<keyword evidence="3" id="KW-0732">Signal</keyword>
<proteinExistence type="inferred from homology"/>
<comment type="caution">
    <text evidence="8">The sequence shown here is derived from an EMBL/GenBank/DDBJ whole genome shotgun (WGS) entry which is preliminary data.</text>
</comment>
<accession>A0A5C8J4J1</accession>
<dbReference type="Gene3D" id="1.25.40.390">
    <property type="match status" value="1"/>
</dbReference>
<comment type="similarity">
    <text evidence="2">Belongs to the SusD family.</text>
</comment>
<evidence type="ECO:0000256" key="1">
    <source>
        <dbReference type="ARBA" id="ARBA00004442"/>
    </source>
</evidence>
<dbReference type="PROSITE" id="PS51257">
    <property type="entry name" value="PROKAR_LIPOPROTEIN"/>
    <property type="match status" value="1"/>
</dbReference>
<keyword evidence="5" id="KW-0998">Cell outer membrane</keyword>
<evidence type="ECO:0000256" key="3">
    <source>
        <dbReference type="ARBA" id="ARBA00022729"/>
    </source>
</evidence>
<comment type="subcellular location">
    <subcellularLocation>
        <location evidence="1">Cell outer membrane</location>
    </subcellularLocation>
</comment>
<feature type="domain" description="RagB/SusD" evidence="6">
    <location>
        <begin position="271"/>
        <end position="535"/>
    </location>
</feature>
<dbReference type="InterPro" id="IPR011990">
    <property type="entry name" value="TPR-like_helical_dom_sf"/>
</dbReference>
<sequence length="535" mass="60039">MKLKYYILASVLCLGGTSCKDFLDTEPTNFIAPNYATLAELETALAGVYDVLGSQAMYGDVVPYWLNVSSDIEYTNTGQSNTTAYIYTPADAQITNYWKTLYQGIYRANLLLAVVDNPEIDEAARNKIKGQALFLRAYYYFQLVSNYGDVPLLLTDKPSISAVDIPRTPMREVYDMVIRDMTEAEALVEDVAGPGAEGGLSYGGRVSRSAVQGILARVNLKMAGFPLNDHSRYTEALAWAKKVRDSGRHGLNPDYTDVFMKYAKDQYDVRESIWEVEFFGNNTGAHSEYTYYVGARGGIRNPSDRDKGISGGSVLATRRLFDLYEKDAENTDVPQASPDLRRDWNIAPFTYVGNPAVYTPNPDIWRRTMGKWRREYEVVSPKDISTSPQNFPILRYSDVLLMIAEAENELNGPTAVAYEAINEVRRRAYGLLLPNPPKPDINADLPDGLGKEEFREILKDERAREFCFEASRRPDLIRWGNFIGDMKSYMSWALANGAAQGHVLAQTNVSERNLLLPIPTYDMALNKALTQNPGY</sequence>
<organism evidence="8 9">
    <name type="scientific">Pontibacter qinzhouensis</name>
    <dbReference type="NCBI Taxonomy" id="2603253"/>
    <lineage>
        <taxon>Bacteria</taxon>
        <taxon>Pseudomonadati</taxon>
        <taxon>Bacteroidota</taxon>
        <taxon>Cytophagia</taxon>
        <taxon>Cytophagales</taxon>
        <taxon>Hymenobacteraceae</taxon>
        <taxon>Pontibacter</taxon>
    </lineage>
</organism>
<keyword evidence="4" id="KW-0472">Membrane</keyword>
<dbReference type="InterPro" id="IPR033985">
    <property type="entry name" value="SusD-like_N"/>
</dbReference>
<dbReference type="Proteomes" id="UP000321926">
    <property type="component" value="Unassembled WGS sequence"/>
</dbReference>
<dbReference type="RefSeq" id="WP_147923560.1">
    <property type="nucleotide sequence ID" value="NZ_VRTY01000102.1"/>
</dbReference>
<gene>
    <name evidence="8" type="ORF">FVR03_20065</name>
</gene>
<evidence type="ECO:0000256" key="4">
    <source>
        <dbReference type="ARBA" id="ARBA00023136"/>
    </source>
</evidence>
<name>A0A5C8J4J1_9BACT</name>
<dbReference type="CDD" id="cd08977">
    <property type="entry name" value="SusD"/>
    <property type="match status" value="1"/>
</dbReference>